<protein>
    <submittedName>
        <fullName evidence="2">Uncharacterized protein</fullName>
    </submittedName>
</protein>
<dbReference type="OrthoDB" id="9035512at2"/>
<name>A0A1S1WYU5_9NEIS</name>
<accession>A0A1S1WYU5</accession>
<feature type="transmembrane region" description="Helical" evidence="1">
    <location>
        <begin position="66"/>
        <end position="91"/>
    </location>
</feature>
<proteinExistence type="predicted"/>
<dbReference type="EMBL" id="MKCS01000001">
    <property type="protein sequence ID" value="OHX12116.1"/>
    <property type="molecule type" value="Genomic_DNA"/>
</dbReference>
<comment type="caution">
    <text evidence="2">The sequence shown here is derived from an EMBL/GenBank/DDBJ whole genome shotgun (WGS) entry which is preliminary data.</text>
</comment>
<feature type="transmembrane region" description="Helical" evidence="1">
    <location>
        <begin position="35"/>
        <end position="54"/>
    </location>
</feature>
<keyword evidence="1" id="KW-0812">Transmembrane</keyword>
<dbReference type="RefSeq" id="WP_071115066.1">
    <property type="nucleotide sequence ID" value="NZ_MKCS01000001.1"/>
</dbReference>
<keyword evidence="1" id="KW-0472">Membrane</keyword>
<evidence type="ECO:0000313" key="3">
    <source>
        <dbReference type="Proteomes" id="UP000180088"/>
    </source>
</evidence>
<keyword evidence="1" id="KW-1133">Transmembrane helix</keyword>
<organism evidence="2 3">
    <name type="scientific">Chromobacterium sphagni</name>
    <dbReference type="NCBI Taxonomy" id="1903179"/>
    <lineage>
        <taxon>Bacteria</taxon>
        <taxon>Pseudomonadati</taxon>
        <taxon>Pseudomonadota</taxon>
        <taxon>Betaproteobacteria</taxon>
        <taxon>Neisseriales</taxon>
        <taxon>Chromobacteriaceae</taxon>
        <taxon>Chromobacterium</taxon>
    </lineage>
</organism>
<gene>
    <name evidence="2" type="ORF">BI347_00365</name>
</gene>
<feature type="transmembrane region" description="Helical" evidence="1">
    <location>
        <begin position="6"/>
        <end position="26"/>
    </location>
</feature>
<dbReference type="AlphaFoldDB" id="A0A1S1WYU5"/>
<dbReference type="STRING" id="1903179.BI347_00365"/>
<sequence length="101" mass="11287">MPLIHPELIPLIALLVLYAAALLYSLRQAWRLRRLHWLGCVLLLIAGFLSMLLARPVTPDSGEMPPGFGLGVMLALAGIAATTGGAIWRVFSCRRRRRRRR</sequence>
<evidence type="ECO:0000256" key="1">
    <source>
        <dbReference type="SAM" id="Phobius"/>
    </source>
</evidence>
<dbReference type="Proteomes" id="UP000180088">
    <property type="component" value="Unassembled WGS sequence"/>
</dbReference>
<evidence type="ECO:0000313" key="2">
    <source>
        <dbReference type="EMBL" id="OHX12116.1"/>
    </source>
</evidence>
<reference evidence="2 3" key="1">
    <citation type="submission" date="2016-09" db="EMBL/GenBank/DDBJ databases">
        <title>Chromobacterium muskegensis sp. nov., an insecticidal bacterium isolated from Sphagnum bogs.</title>
        <authorList>
            <person name="Sparks M.E."/>
            <person name="Blackburn M.B."/>
            <person name="Gundersen-Rindal D.E."/>
            <person name="Mitchell A."/>
            <person name="Farrar R."/>
            <person name="Kuhar D."/>
        </authorList>
    </citation>
    <scope>NUCLEOTIDE SEQUENCE [LARGE SCALE GENOMIC DNA]</scope>
    <source>
        <strain evidence="2 3">37-2</strain>
    </source>
</reference>